<protein>
    <submittedName>
        <fullName evidence="3">Putative disease resistance protein RPM1-like</fullName>
    </submittedName>
</protein>
<sequence>MHKIILSRSIEEKFCTAVFTGSEERNFDGLMTRRLSIQNSGGGLLNLSCRNFPKARTIFTFGAPYSSIADIPSSLKLLRVLHLEGASLETFPKEIAELLLLKYLCLRNTNIKSIHKSLGNLRHLETLDLKQTGVTELPKEILNLDNLRHLLVYSYDNIQNYTLFDSVKGFEVSAKVMTPYFQKLQKLSFIKVNRHNKMIQWLGNLTQLRKLGIIDLPREEGSNLCHSIQMLQNLRSLNVTSLKEEPLDLQAISYPPPLLQRLYLKGQLDKLPIWTSSLHDLVRIHLKWSRLTASNNPIELLQDLPNLLELQLLDAYIGNQLDFNPGKFQKLKILELEQLEQLRVVIMEKSTLPHLEKLIIRRCNNLKQVPVGIDNLTCLKELHLYDMPNRFVAQLKSGGELRHLVRHIPHIHCYYLQRRWMPEDL</sequence>
<gene>
    <name evidence="3" type="ORF">Din_023389</name>
</gene>
<dbReference type="Pfam" id="PF23598">
    <property type="entry name" value="LRR_14"/>
    <property type="match status" value="1"/>
</dbReference>
<accession>A0A5B7ADF2</accession>
<dbReference type="PANTHER" id="PTHR47186">
    <property type="entry name" value="LEUCINE-RICH REPEAT-CONTAINING PROTEIN 57"/>
    <property type="match status" value="1"/>
</dbReference>
<evidence type="ECO:0000313" key="3">
    <source>
        <dbReference type="EMBL" id="MPA53948.1"/>
    </source>
</evidence>
<dbReference type="AlphaFoldDB" id="A0A5B7ADF2"/>
<dbReference type="SUPFAM" id="SSF52058">
    <property type="entry name" value="L domain-like"/>
    <property type="match status" value="1"/>
</dbReference>
<keyword evidence="1" id="KW-0677">Repeat</keyword>
<dbReference type="PANTHER" id="PTHR47186:SF57">
    <property type="entry name" value="OS02G0478300 PROTEIN"/>
    <property type="match status" value="1"/>
</dbReference>
<dbReference type="EMBL" id="GHES01023389">
    <property type="protein sequence ID" value="MPA53948.1"/>
    <property type="molecule type" value="Transcribed_RNA"/>
</dbReference>
<organism evidence="3">
    <name type="scientific">Davidia involucrata</name>
    <name type="common">Dove tree</name>
    <dbReference type="NCBI Taxonomy" id="16924"/>
    <lineage>
        <taxon>Eukaryota</taxon>
        <taxon>Viridiplantae</taxon>
        <taxon>Streptophyta</taxon>
        <taxon>Embryophyta</taxon>
        <taxon>Tracheophyta</taxon>
        <taxon>Spermatophyta</taxon>
        <taxon>Magnoliopsida</taxon>
        <taxon>eudicotyledons</taxon>
        <taxon>Gunneridae</taxon>
        <taxon>Pentapetalae</taxon>
        <taxon>asterids</taxon>
        <taxon>Cornales</taxon>
        <taxon>Nyssaceae</taxon>
        <taxon>Davidia</taxon>
    </lineage>
</organism>
<feature type="domain" description="Disease resistance R13L4/SHOC-2-like LRR" evidence="2">
    <location>
        <begin position="55"/>
        <end position="361"/>
    </location>
</feature>
<dbReference type="InterPro" id="IPR032675">
    <property type="entry name" value="LRR_dom_sf"/>
</dbReference>
<evidence type="ECO:0000256" key="1">
    <source>
        <dbReference type="ARBA" id="ARBA00022737"/>
    </source>
</evidence>
<name>A0A5B7ADF2_DAVIN</name>
<dbReference type="Gene3D" id="3.80.10.10">
    <property type="entry name" value="Ribonuclease Inhibitor"/>
    <property type="match status" value="1"/>
</dbReference>
<proteinExistence type="predicted"/>
<evidence type="ECO:0000259" key="2">
    <source>
        <dbReference type="Pfam" id="PF23598"/>
    </source>
</evidence>
<dbReference type="InterPro" id="IPR055414">
    <property type="entry name" value="LRR_R13L4/SHOC2-like"/>
</dbReference>
<reference evidence="3" key="1">
    <citation type="submission" date="2019-08" db="EMBL/GenBank/DDBJ databases">
        <title>Reference gene set and small RNA set construction with multiple tissues from Davidia involucrata Baill.</title>
        <authorList>
            <person name="Yang H."/>
            <person name="Zhou C."/>
            <person name="Li G."/>
            <person name="Wang J."/>
            <person name="Gao P."/>
            <person name="Wang M."/>
            <person name="Wang R."/>
            <person name="Zhao Y."/>
        </authorList>
    </citation>
    <scope>NUCLEOTIDE SEQUENCE</scope>
    <source>
        <tissue evidence="3">Mixed with DoveR01_LX</tissue>
    </source>
</reference>